<feature type="domain" description="Ancillary SecYEG translocon subunit/Cell division coordinator CpoB TPR" evidence="1">
    <location>
        <begin position="185"/>
        <end position="303"/>
    </location>
</feature>
<dbReference type="Pfam" id="PF09976">
    <property type="entry name" value="TPR_21"/>
    <property type="match status" value="1"/>
</dbReference>
<accession>A0ABS5SCT3</accession>
<dbReference type="Gene3D" id="1.25.40.10">
    <property type="entry name" value="Tetratricopeptide repeat domain"/>
    <property type="match status" value="1"/>
</dbReference>
<sequence length="339" mass="37613">MFGRFFKKDYRYYMNEGEKYLVAEQYADARTAFSEALEKMDGDTAADDELKAVVKDKIAFSGNRLGLANLKEAEHAIQSGNTAKAREHVQLVMQLAEDVTTREKAEILLQHITRDDASVVAPVPSSGCASCNGVSHKTVENREISDEHLSPADRFFLAVQTLPEGLPQRYASLGEKFAYAYLTAHEGDQEAALRLLGELNEAGECDIYHYEISLIHYGRGDLSRCEWHLRRALELNGANSLCWLALAQLQADAGQLQDSLQVLEHMILNGFLSDQARTLQGDIYQAVGETDKSIACYTELLASPGTARTAAERLVPLLESQGRSAEAEYLYKKHLKGCC</sequence>
<protein>
    <submittedName>
        <fullName evidence="2">Tetratricopeptide repeat protein</fullName>
    </submittedName>
</protein>
<dbReference type="InterPro" id="IPR018704">
    <property type="entry name" value="SecYEG/CpoB_TPR"/>
</dbReference>
<dbReference type="SUPFAM" id="SSF48452">
    <property type="entry name" value="TPR-like"/>
    <property type="match status" value="1"/>
</dbReference>
<dbReference type="Proteomes" id="UP000756860">
    <property type="component" value="Unassembled WGS sequence"/>
</dbReference>
<evidence type="ECO:0000259" key="1">
    <source>
        <dbReference type="Pfam" id="PF09976"/>
    </source>
</evidence>
<gene>
    <name evidence="2" type="ORF">KI810_08970</name>
</gene>
<comment type="caution">
    <text evidence="2">The sequence shown here is derived from an EMBL/GenBank/DDBJ whole genome shotgun (WGS) entry which is preliminary data.</text>
</comment>
<keyword evidence="3" id="KW-1185">Reference proteome</keyword>
<reference evidence="2 3" key="1">
    <citation type="submission" date="2021-05" db="EMBL/GenBank/DDBJ databases">
        <title>The draft genome of Geobacter luticola JCM 17780.</title>
        <authorList>
            <person name="Xu Z."/>
            <person name="Masuda Y."/>
            <person name="Itoh H."/>
            <person name="Senoo K."/>
        </authorList>
    </citation>
    <scope>NUCLEOTIDE SEQUENCE [LARGE SCALE GENOMIC DNA]</scope>
    <source>
        <strain evidence="2 3">JCM 17780</strain>
    </source>
</reference>
<dbReference type="RefSeq" id="WP_214175161.1">
    <property type="nucleotide sequence ID" value="NZ_JAHCVK010000002.1"/>
</dbReference>
<evidence type="ECO:0000313" key="3">
    <source>
        <dbReference type="Proteomes" id="UP000756860"/>
    </source>
</evidence>
<dbReference type="EMBL" id="JAHCVK010000002">
    <property type="protein sequence ID" value="MBT0653185.1"/>
    <property type="molecule type" value="Genomic_DNA"/>
</dbReference>
<name>A0ABS5SCT3_9BACT</name>
<dbReference type="InterPro" id="IPR011990">
    <property type="entry name" value="TPR-like_helical_dom_sf"/>
</dbReference>
<proteinExistence type="predicted"/>
<evidence type="ECO:0000313" key="2">
    <source>
        <dbReference type="EMBL" id="MBT0653185.1"/>
    </source>
</evidence>
<organism evidence="2 3">
    <name type="scientific">Geomobilimonas luticola</name>
    <dbReference type="NCBI Taxonomy" id="1114878"/>
    <lineage>
        <taxon>Bacteria</taxon>
        <taxon>Pseudomonadati</taxon>
        <taxon>Thermodesulfobacteriota</taxon>
        <taxon>Desulfuromonadia</taxon>
        <taxon>Geobacterales</taxon>
        <taxon>Geobacteraceae</taxon>
        <taxon>Geomobilimonas</taxon>
    </lineage>
</organism>